<feature type="transmembrane region" description="Helical" evidence="1">
    <location>
        <begin position="7"/>
        <end position="30"/>
    </location>
</feature>
<keyword evidence="4" id="KW-1185">Reference proteome</keyword>
<dbReference type="InterPro" id="IPR007844">
    <property type="entry name" value="AsmA"/>
</dbReference>
<keyword evidence="1" id="KW-0812">Transmembrane</keyword>
<evidence type="ECO:0000313" key="3">
    <source>
        <dbReference type="EMBL" id="MDQ0515989.1"/>
    </source>
</evidence>
<dbReference type="EMBL" id="JAUSWJ010000001">
    <property type="protein sequence ID" value="MDQ0515989.1"/>
    <property type="molecule type" value="Genomic_DNA"/>
</dbReference>
<accession>A0ABU0M4W1</accession>
<organism evidence="3 4">
    <name type="scientific">Kaistia geumhonensis</name>
    <dbReference type="NCBI Taxonomy" id="410839"/>
    <lineage>
        <taxon>Bacteria</taxon>
        <taxon>Pseudomonadati</taxon>
        <taxon>Pseudomonadota</taxon>
        <taxon>Alphaproteobacteria</taxon>
        <taxon>Hyphomicrobiales</taxon>
        <taxon>Kaistiaceae</taxon>
        <taxon>Kaistia</taxon>
    </lineage>
</organism>
<proteinExistence type="predicted"/>
<evidence type="ECO:0000256" key="1">
    <source>
        <dbReference type="SAM" id="Phobius"/>
    </source>
</evidence>
<keyword evidence="1" id="KW-0472">Membrane</keyword>
<name>A0ABU0M4W1_9HYPH</name>
<gene>
    <name evidence="3" type="ORF">QO015_001602</name>
</gene>
<dbReference type="Proteomes" id="UP001223743">
    <property type="component" value="Unassembled WGS sequence"/>
</dbReference>
<sequence>MGRASTILVRWVAPILALVAVLGVAFLLFAPRLVSIEVVRRSMSREIAGWSGRSMTFEGTPEVAFTPFLTVTFPKARIESARDGTLLVDMDALRAQVPLLPLIFRGRIEPSSFTFRKPHFRVSRAADGTTNWDYPSGLDATSPLRQLTIVDGTLDYDDATGLGASLTAINATLELPDLRRAASIQGSARWQDQPFVLYAALDSPGALIAGEAANARIVLESNVLRGTYDGSVRQLDGLAANGQLSLSTSSVTELAQLFGLPTGRMPRIGAASIASSAGFARGALTLGDVALTVNGNEGVGALSLALGGDRPAVQATLAFDALDVGNTIDAVRAIIDTSRLAPDAPLDWPKLDRIDADVRISADQLRLVGGATSRVAASLALRDGRLDLAIGDMQLYGGRLTASFSSEMQGDAPSGSLQARVDGLALKTALGELAGINAIEGSLSGTLSLQGRGESWNALVASLTGRGSASIARGTIRGIDLSVLTAGNAAIPTLMGRLFNGSTAFTAARADLSITGPTISAPALTVTGAGYSAEMAAEASLGGPDIRARGTVELAGRRSPPASLPFEITGSWSHPVVAPAVPTP</sequence>
<reference evidence="3 4" key="1">
    <citation type="submission" date="2023-07" db="EMBL/GenBank/DDBJ databases">
        <title>Genomic Encyclopedia of Type Strains, Phase IV (KMG-IV): sequencing the most valuable type-strain genomes for metagenomic binning, comparative biology and taxonomic classification.</title>
        <authorList>
            <person name="Goeker M."/>
        </authorList>
    </citation>
    <scope>NUCLEOTIDE SEQUENCE [LARGE SCALE GENOMIC DNA]</scope>
    <source>
        <strain evidence="3 4">B1-1</strain>
    </source>
</reference>
<dbReference type="RefSeq" id="WP_266280191.1">
    <property type="nucleotide sequence ID" value="NZ_JAPKNF010000001.1"/>
</dbReference>
<dbReference type="PANTHER" id="PTHR30441">
    <property type="entry name" value="DUF748 DOMAIN-CONTAINING PROTEIN"/>
    <property type="match status" value="1"/>
</dbReference>
<evidence type="ECO:0000259" key="2">
    <source>
        <dbReference type="Pfam" id="PF05170"/>
    </source>
</evidence>
<dbReference type="InterPro" id="IPR052894">
    <property type="entry name" value="AsmA-related"/>
</dbReference>
<protein>
    <submittedName>
        <fullName evidence="3">AsmA protein</fullName>
    </submittedName>
</protein>
<keyword evidence="1" id="KW-1133">Transmembrane helix</keyword>
<dbReference type="Pfam" id="PF05170">
    <property type="entry name" value="AsmA"/>
    <property type="match status" value="1"/>
</dbReference>
<feature type="domain" description="AsmA" evidence="2">
    <location>
        <begin position="343"/>
        <end position="515"/>
    </location>
</feature>
<comment type="caution">
    <text evidence="3">The sequence shown here is derived from an EMBL/GenBank/DDBJ whole genome shotgun (WGS) entry which is preliminary data.</text>
</comment>
<evidence type="ECO:0000313" key="4">
    <source>
        <dbReference type="Proteomes" id="UP001223743"/>
    </source>
</evidence>
<dbReference type="PANTHER" id="PTHR30441:SF4">
    <property type="entry name" value="PROTEIN ASMA"/>
    <property type="match status" value="1"/>
</dbReference>